<dbReference type="GO" id="GO:0004553">
    <property type="term" value="F:hydrolase activity, hydrolyzing O-glycosyl compounds"/>
    <property type="evidence" value="ECO:0007669"/>
    <property type="project" value="InterPro"/>
</dbReference>
<sequence length="957" mass="107441">MKNTLKAPFLLLIFFSFCLSAFSQSGSKEQNREHVSLDKDWRFAFGHPSDTKKDFNTGIAYFSYLAKAGFGDGAANANFDDRSWRKLDLPHDWAVEQGFSKDASFSHGFKAIGRNFPDKSIGWYRKKITIPQSDLGRRIHLAFDGVFRNSIVWINGHYLGNQDSGYLGFEYDITDYINYGGENTIAVRVDATMEEGWFYEGAGIYRHVWLNKSNELHIPQNGTFVKTKTKDNTTTVNALVTVANDGKASKSFQIIQTITDATGKNVSEKTINSCSLNPRENKDFTCDLTVENATLWSIENPYLYQMTTSIFEDEKLVDTFETTFGIRTIRFDANEGFFLNEKHVKIKGTNNHQDHAGVGAAMPDALQDFRIKTLKSFGSNAYRCSHNPPTPELLEACDRLGMLVIDENRLMGSTQNQLNDVKKLIERDRNHPSIISWSVGNEEWGIENDIVGARIASSMQSYVKSIDASRPATAAFSGGIGSNGITTVMDLLGINYIVNKSTDKQHQLFPNQCLWGTEEGSTNATRGEYYRDNQKRIMPAYDKAPSASFISIENGWRHYNSRPYLAGMFVWTGFDYRGEPTPFDFPSVGSYFGMVDQCGFYKDTAWYLKSWWQNEPVLHLLPHWNWTGKENQSIEVWAYSNCDEVELFLNRKSLGKKTMQKDSHLEWNVNYTPGTLEAIGYKNGKKSISEIVKTTGTAAILNLESNKNSLEAWKNDIAMITVSTKDKAGLQVPIADNEVSFTISGPAKIIGVGNGNPTSLEADKYLETITVLNIENLKEKMVADFNVSDETKENVATDSWQKAFTDDRNAAFGEKVKNIVYRTEFELPANYTESTINFFYNSLGKQQSIFINGKKIADAIPENKHGDTFLLDKTMLHSGKNTLAIVATPLLKVNSWDVVNQNPGTIQLITKADNYKRKLFNGLAQVIIQTTGEVGEVKLSATANGLKSTEIIIKTVQ</sequence>
<evidence type="ECO:0000259" key="10">
    <source>
        <dbReference type="Pfam" id="PF18565"/>
    </source>
</evidence>
<feature type="domain" description="Glycoside hydrolase family 2 immunoglobulin-like beta-sandwich" evidence="5">
    <location>
        <begin position="222"/>
        <end position="327"/>
    </location>
</feature>
<keyword evidence="12" id="KW-1185">Reference proteome</keyword>
<keyword evidence="3" id="KW-0326">Glycosidase</keyword>
<dbReference type="Pfam" id="PF02837">
    <property type="entry name" value="Glyco_hydro_2_N"/>
    <property type="match status" value="1"/>
</dbReference>
<dbReference type="InterPro" id="IPR006104">
    <property type="entry name" value="Glyco_hydro_2_N"/>
</dbReference>
<dbReference type="SUPFAM" id="SSF49303">
    <property type="entry name" value="beta-Galactosidase/glucuronidase domain"/>
    <property type="match status" value="1"/>
</dbReference>
<dbReference type="PANTHER" id="PTHR42732:SF1">
    <property type="entry name" value="BETA-MANNOSIDASE"/>
    <property type="match status" value="1"/>
</dbReference>
<dbReference type="PRINTS" id="PR00132">
    <property type="entry name" value="GLHYDRLASE2"/>
</dbReference>
<dbReference type="InterPro" id="IPR036156">
    <property type="entry name" value="Beta-gal/glucu_dom_sf"/>
</dbReference>
<dbReference type="InterPro" id="IPR008979">
    <property type="entry name" value="Galactose-bd-like_sf"/>
</dbReference>
<evidence type="ECO:0000256" key="4">
    <source>
        <dbReference type="SAM" id="SignalP"/>
    </source>
</evidence>
<dbReference type="InterPro" id="IPR025300">
    <property type="entry name" value="BetaGal_jelly_roll_dom"/>
</dbReference>
<evidence type="ECO:0000259" key="7">
    <source>
        <dbReference type="Pfam" id="PF02837"/>
    </source>
</evidence>
<evidence type="ECO:0000256" key="2">
    <source>
        <dbReference type="ARBA" id="ARBA00022801"/>
    </source>
</evidence>
<dbReference type="Gene3D" id="2.60.120.260">
    <property type="entry name" value="Galactose-binding domain-like"/>
    <property type="match status" value="1"/>
</dbReference>
<dbReference type="InterPro" id="IPR013783">
    <property type="entry name" value="Ig-like_fold"/>
</dbReference>
<dbReference type="InterPro" id="IPR051913">
    <property type="entry name" value="GH2_Domain-Containing"/>
</dbReference>
<comment type="caution">
    <text evidence="11">The sequence shown here is derived from an EMBL/GenBank/DDBJ whole genome shotgun (WGS) entry which is preliminary data.</text>
</comment>
<dbReference type="RefSeq" id="WP_103804881.1">
    <property type="nucleotide sequence ID" value="NZ_PQVG01000002.1"/>
</dbReference>
<dbReference type="Gene3D" id="3.20.20.80">
    <property type="entry name" value="Glycosidases"/>
    <property type="match status" value="1"/>
</dbReference>
<dbReference type="InterPro" id="IPR006101">
    <property type="entry name" value="Glyco_hydro_2"/>
</dbReference>
<dbReference type="PROSITE" id="PS00608">
    <property type="entry name" value="GLYCOSYL_HYDROL_F2_2"/>
    <property type="match status" value="1"/>
</dbReference>
<feature type="domain" description="Beta-galactosidase jelly roll" evidence="8">
    <location>
        <begin position="798"/>
        <end position="886"/>
    </location>
</feature>
<dbReference type="Gene3D" id="2.60.40.10">
    <property type="entry name" value="Immunoglobulins"/>
    <property type="match status" value="4"/>
</dbReference>
<feature type="domain" description="DUF4982" evidence="9">
    <location>
        <begin position="632"/>
        <end position="686"/>
    </location>
</feature>
<evidence type="ECO:0000259" key="5">
    <source>
        <dbReference type="Pfam" id="PF00703"/>
    </source>
</evidence>
<dbReference type="InterPro" id="IPR017853">
    <property type="entry name" value="GH"/>
</dbReference>
<dbReference type="Proteomes" id="UP000237310">
    <property type="component" value="Unassembled WGS sequence"/>
</dbReference>
<proteinExistence type="inferred from homology"/>
<dbReference type="GO" id="GO:0005975">
    <property type="term" value="P:carbohydrate metabolic process"/>
    <property type="evidence" value="ECO:0007669"/>
    <property type="project" value="InterPro"/>
</dbReference>
<keyword evidence="4" id="KW-0732">Signal</keyword>
<keyword evidence="2" id="KW-0378">Hydrolase</keyword>
<reference evidence="11 12" key="1">
    <citation type="submission" date="2018-01" db="EMBL/GenBank/DDBJ databases">
        <authorList>
            <person name="Gaut B.S."/>
            <person name="Morton B.R."/>
            <person name="Clegg M.T."/>
            <person name="Duvall M.R."/>
        </authorList>
    </citation>
    <scope>NUCLEOTIDE SEQUENCE [LARGE SCALE GENOMIC DNA]</scope>
    <source>
        <strain evidence="11 12">HR-AY</strain>
    </source>
</reference>
<evidence type="ECO:0000259" key="6">
    <source>
        <dbReference type="Pfam" id="PF02836"/>
    </source>
</evidence>
<dbReference type="Pfam" id="PF16355">
    <property type="entry name" value="DUF4982"/>
    <property type="match status" value="1"/>
</dbReference>
<dbReference type="Pfam" id="PF18565">
    <property type="entry name" value="Glyco_hydro2_C5"/>
    <property type="match status" value="1"/>
</dbReference>
<dbReference type="SUPFAM" id="SSF51445">
    <property type="entry name" value="(Trans)glycosidases"/>
    <property type="match status" value="1"/>
</dbReference>
<dbReference type="InterPro" id="IPR032311">
    <property type="entry name" value="DUF4982"/>
</dbReference>
<evidence type="ECO:0000256" key="3">
    <source>
        <dbReference type="ARBA" id="ARBA00023295"/>
    </source>
</evidence>
<accession>A0A2S5ADS5</accession>
<name>A0A2S5ADS5_9FLAO</name>
<evidence type="ECO:0000256" key="1">
    <source>
        <dbReference type="ARBA" id="ARBA00007401"/>
    </source>
</evidence>
<evidence type="ECO:0000259" key="8">
    <source>
        <dbReference type="Pfam" id="PF13364"/>
    </source>
</evidence>
<feature type="domain" description="Glycoside hydrolase family 2" evidence="10">
    <location>
        <begin position="701"/>
        <end position="765"/>
    </location>
</feature>
<dbReference type="Pfam" id="PF02836">
    <property type="entry name" value="Glyco_hydro_2_C"/>
    <property type="match status" value="1"/>
</dbReference>
<dbReference type="PANTHER" id="PTHR42732">
    <property type="entry name" value="BETA-GALACTOSIDASE"/>
    <property type="match status" value="1"/>
</dbReference>
<organism evidence="11 12">
    <name type="scientific">Flavobacterium alvei</name>
    <dbReference type="NCBI Taxonomy" id="2080416"/>
    <lineage>
        <taxon>Bacteria</taxon>
        <taxon>Pseudomonadati</taxon>
        <taxon>Bacteroidota</taxon>
        <taxon>Flavobacteriia</taxon>
        <taxon>Flavobacteriales</taxon>
        <taxon>Flavobacteriaceae</taxon>
        <taxon>Flavobacterium</taxon>
    </lineage>
</organism>
<dbReference type="EMBL" id="PQVG01000002">
    <property type="protein sequence ID" value="POY40695.1"/>
    <property type="molecule type" value="Genomic_DNA"/>
</dbReference>
<gene>
    <name evidence="11" type="ORF">C3L50_04135</name>
</gene>
<dbReference type="Pfam" id="PF13364">
    <property type="entry name" value="BetaGal_ABD2"/>
    <property type="match status" value="1"/>
</dbReference>
<comment type="similarity">
    <text evidence="1">Belongs to the glycosyl hydrolase 2 family.</text>
</comment>
<dbReference type="InterPro" id="IPR023232">
    <property type="entry name" value="Glyco_hydro_2_AS"/>
</dbReference>
<feature type="chain" id="PRO_5015434796" evidence="4">
    <location>
        <begin position="22"/>
        <end position="957"/>
    </location>
</feature>
<dbReference type="OrthoDB" id="9801077at2"/>
<evidence type="ECO:0000259" key="9">
    <source>
        <dbReference type="Pfam" id="PF16355"/>
    </source>
</evidence>
<dbReference type="InterPro" id="IPR006103">
    <property type="entry name" value="Glyco_hydro_2_cat"/>
</dbReference>
<dbReference type="SUPFAM" id="SSF49785">
    <property type="entry name" value="Galactose-binding domain-like"/>
    <property type="match status" value="1"/>
</dbReference>
<dbReference type="InterPro" id="IPR048230">
    <property type="entry name" value="GalA-like"/>
</dbReference>
<dbReference type="InterPro" id="IPR006102">
    <property type="entry name" value="Ig-like_GH2"/>
</dbReference>
<dbReference type="Pfam" id="PF00703">
    <property type="entry name" value="Glyco_hydro_2"/>
    <property type="match status" value="1"/>
</dbReference>
<evidence type="ECO:0000313" key="11">
    <source>
        <dbReference type="EMBL" id="POY40695.1"/>
    </source>
</evidence>
<feature type="domain" description="Glycoside hydrolase family 2 catalytic" evidence="6">
    <location>
        <begin position="335"/>
        <end position="475"/>
    </location>
</feature>
<dbReference type="AlphaFoldDB" id="A0A2S5ADS5"/>
<feature type="signal peptide" evidence="4">
    <location>
        <begin position="1"/>
        <end position="21"/>
    </location>
</feature>
<evidence type="ECO:0000313" key="12">
    <source>
        <dbReference type="Proteomes" id="UP000237310"/>
    </source>
</evidence>
<protein>
    <submittedName>
        <fullName evidence="11">Beta-galactosidase</fullName>
    </submittedName>
</protein>
<dbReference type="NCBIfam" id="NF041462">
    <property type="entry name" value="GalA"/>
    <property type="match status" value="1"/>
</dbReference>
<dbReference type="InterPro" id="IPR040605">
    <property type="entry name" value="Glyco_hydro2_dom5"/>
</dbReference>
<feature type="domain" description="Glycosyl hydrolases family 2 sugar binding" evidence="7">
    <location>
        <begin position="120"/>
        <end position="212"/>
    </location>
</feature>